<feature type="compositionally biased region" description="Basic and acidic residues" evidence="1">
    <location>
        <begin position="246"/>
        <end position="260"/>
    </location>
</feature>
<feature type="compositionally biased region" description="Basic and acidic residues" evidence="1">
    <location>
        <begin position="212"/>
        <end position="232"/>
    </location>
</feature>
<dbReference type="Proteomes" id="UP001183643">
    <property type="component" value="Unassembled WGS sequence"/>
</dbReference>
<accession>A0AAE4CD92</accession>
<keyword evidence="2" id="KW-0472">Membrane</keyword>
<gene>
    <name evidence="3" type="ORF">J2S41_006751</name>
</gene>
<organism evidence="3 4">
    <name type="scientific">Catenuloplanes atrovinosus</name>
    <dbReference type="NCBI Taxonomy" id="137266"/>
    <lineage>
        <taxon>Bacteria</taxon>
        <taxon>Bacillati</taxon>
        <taxon>Actinomycetota</taxon>
        <taxon>Actinomycetes</taxon>
        <taxon>Micromonosporales</taxon>
        <taxon>Micromonosporaceae</taxon>
        <taxon>Catenuloplanes</taxon>
    </lineage>
</organism>
<feature type="transmembrane region" description="Helical" evidence="2">
    <location>
        <begin position="100"/>
        <end position="121"/>
    </location>
</feature>
<feature type="transmembrane region" description="Helical" evidence="2">
    <location>
        <begin position="133"/>
        <end position="152"/>
    </location>
</feature>
<feature type="transmembrane region" description="Helical" evidence="2">
    <location>
        <begin position="49"/>
        <end position="70"/>
    </location>
</feature>
<feature type="transmembrane region" description="Helical" evidence="2">
    <location>
        <begin position="178"/>
        <end position="196"/>
    </location>
</feature>
<feature type="region of interest" description="Disordered" evidence="1">
    <location>
        <begin position="203"/>
        <end position="260"/>
    </location>
</feature>
<evidence type="ECO:0000256" key="1">
    <source>
        <dbReference type="SAM" id="MobiDB-lite"/>
    </source>
</evidence>
<evidence type="ECO:0000313" key="3">
    <source>
        <dbReference type="EMBL" id="MDR7279973.1"/>
    </source>
</evidence>
<proteinExistence type="predicted"/>
<keyword evidence="2" id="KW-1133">Transmembrane helix</keyword>
<dbReference type="EMBL" id="JAVDYB010000001">
    <property type="protein sequence ID" value="MDR7279973.1"/>
    <property type="molecule type" value="Genomic_DNA"/>
</dbReference>
<keyword evidence="4" id="KW-1185">Reference proteome</keyword>
<sequence>MEQQTPREPGAAINGHPVPELLDHGGGEEPTAPPARPSRWRARLRPDRFVLRGLAALGAAGLFGSLITAWQRYELQVEEADIVDPEGISPILVHLSQLGVLAYGFLGAAIALAGCVALALFGRVSGRGQARVLALAMAGAALACATALVVAADSDMIQVGGLIYTSGDSRFELHTENGTWFGIGGVALLGIVAWFVPRPRGEDLPPASAGGPERDPDADEWRRPVAPRHADETPASPLDLSVEPVEPFHRFTDDRREPWR</sequence>
<dbReference type="AlphaFoldDB" id="A0AAE4CD92"/>
<comment type="caution">
    <text evidence="3">The sequence shown here is derived from an EMBL/GenBank/DDBJ whole genome shotgun (WGS) entry which is preliminary data.</text>
</comment>
<protein>
    <submittedName>
        <fullName evidence="3">MFS family permease</fullName>
    </submittedName>
</protein>
<reference evidence="3" key="1">
    <citation type="submission" date="2023-07" db="EMBL/GenBank/DDBJ databases">
        <title>Sequencing the genomes of 1000 actinobacteria strains.</title>
        <authorList>
            <person name="Klenk H.-P."/>
        </authorList>
    </citation>
    <scope>NUCLEOTIDE SEQUENCE</scope>
    <source>
        <strain evidence="3">DSM 44707</strain>
    </source>
</reference>
<evidence type="ECO:0000256" key="2">
    <source>
        <dbReference type="SAM" id="Phobius"/>
    </source>
</evidence>
<keyword evidence="2" id="KW-0812">Transmembrane</keyword>
<name>A0AAE4CD92_9ACTN</name>
<dbReference type="RefSeq" id="WP_310374071.1">
    <property type="nucleotide sequence ID" value="NZ_JAVDYB010000001.1"/>
</dbReference>
<evidence type="ECO:0000313" key="4">
    <source>
        <dbReference type="Proteomes" id="UP001183643"/>
    </source>
</evidence>
<feature type="region of interest" description="Disordered" evidence="1">
    <location>
        <begin position="1"/>
        <end position="39"/>
    </location>
</feature>